<sequence>MSDTRLINENDVFLDVEASTKEGLFSFISEQAERLGVTDDAQGLAADLMDRERQISTGLTDGFAIPHTKSARVKHVEVFYLRTKAPIPWETMDSDEAGFFFALLVPEENEGNIHLQMISALAVSLLEDDFKATVKSCDDPAELTDYIAEHVQLAELG</sequence>
<organism evidence="2 3">
    <name type="scientific">Candidatus Olsenella stercoravium</name>
    <dbReference type="NCBI Taxonomy" id="2838713"/>
    <lineage>
        <taxon>Bacteria</taxon>
        <taxon>Bacillati</taxon>
        <taxon>Actinomycetota</taxon>
        <taxon>Coriobacteriia</taxon>
        <taxon>Coriobacteriales</taxon>
        <taxon>Atopobiaceae</taxon>
        <taxon>Olsenella</taxon>
    </lineage>
</organism>
<dbReference type="SUPFAM" id="SSF55804">
    <property type="entry name" value="Phoshotransferase/anion transport protein"/>
    <property type="match status" value="1"/>
</dbReference>
<dbReference type="GO" id="GO:0030295">
    <property type="term" value="F:protein kinase activator activity"/>
    <property type="evidence" value="ECO:0007669"/>
    <property type="project" value="TreeGrafter"/>
</dbReference>
<dbReference type="PANTHER" id="PTHR47738">
    <property type="entry name" value="PTS SYSTEM FRUCTOSE-LIKE EIIA COMPONENT-RELATED"/>
    <property type="match status" value="1"/>
</dbReference>
<evidence type="ECO:0000313" key="3">
    <source>
        <dbReference type="Proteomes" id="UP000824029"/>
    </source>
</evidence>
<dbReference type="PROSITE" id="PS51094">
    <property type="entry name" value="PTS_EIIA_TYPE_2"/>
    <property type="match status" value="1"/>
</dbReference>
<reference evidence="2" key="2">
    <citation type="submission" date="2021-04" db="EMBL/GenBank/DDBJ databases">
        <authorList>
            <person name="Gilroy R."/>
        </authorList>
    </citation>
    <scope>NUCLEOTIDE SEQUENCE</scope>
    <source>
        <strain evidence="2">ChiHecolR3B27-1887</strain>
    </source>
</reference>
<dbReference type="AlphaFoldDB" id="A0A9D2DIM6"/>
<dbReference type="Pfam" id="PF00359">
    <property type="entry name" value="PTS_EIIA_2"/>
    <property type="match status" value="1"/>
</dbReference>
<accession>A0A9D2DIM6</accession>
<comment type="caution">
    <text evidence="2">The sequence shown here is derived from an EMBL/GenBank/DDBJ whole genome shotgun (WGS) entry which is preliminary data.</text>
</comment>
<dbReference type="InterPro" id="IPR051541">
    <property type="entry name" value="PTS_SugarTrans_NitroReg"/>
</dbReference>
<dbReference type="Gene3D" id="3.40.930.10">
    <property type="entry name" value="Mannitol-specific EII, Chain A"/>
    <property type="match status" value="1"/>
</dbReference>
<keyword evidence="2" id="KW-0813">Transport</keyword>
<dbReference type="InterPro" id="IPR016152">
    <property type="entry name" value="PTrfase/Anion_transptr"/>
</dbReference>
<evidence type="ECO:0000259" key="1">
    <source>
        <dbReference type="PROSITE" id="PS51094"/>
    </source>
</evidence>
<proteinExistence type="predicted"/>
<protein>
    <submittedName>
        <fullName evidence="2">PTS sugar transporter subunit IIA</fullName>
    </submittedName>
</protein>
<keyword evidence="2" id="KW-0762">Sugar transport</keyword>
<gene>
    <name evidence="2" type="ORF">IAA22_00125</name>
</gene>
<dbReference type="CDD" id="cd00211">
    <property type="entry name" value="PTS_IIA_fru"/>
    <property type="match status" value="1"/>
</dbReference>
<evidence type="ECO:0000313" key="2">
    <source>
        <dbReference type="EMBL" id="HIZ17515.1"/>
    </source>
</evidence>
<dbReference type="PANTHER" id="PTHR47738:SF1">
    <property type="entry name" value="NITROGEN REGULATORY PROTEIN"/>
    <property type="match status" value="1"/>
</dbReference>
<dbReference type="InterPro" id="IPR002178">
    <property type="entry name" value="PTS_EIIA_type-2_dom"/>
</dbReference>
<name>A0A9D2DIM6_9ACTN</name>
<dbReference type="EMBL" id="DXBZ01000003">
    <property type="protein sequence ID" value="HIZ17515.1"/>
    <property type="molecule type" value="Genomic_DNA"/>
</dbReference>
<feature type="domain" description="PTS EIIA type-2" evidence="1">
    <location>
        <begin position="5"/>
        <end position="150"/>
    </location>
</feature>
<reference evidence="2" key="1">
    <citation type="journal article" date="2021" name="PeerJ">
        <title>Extensive microbial diversity within the chicken gut microbiome revealed by metagenomics and culture.</title>
        <authorList>
            <person name="Gilroy R."/>
            <person name="Ravi A."/>
            <person name="Getino M."/>
            <person name="Pursley I."/>
            <person name="Horton D.L."/>
            <person name="Alikhan N.F."/>
            <person name="Baker D."/>
            <person name="Gharbi K."/>
            <person name="Hall N."/>
            <person name="Watson M."/>
            <person name="Adriaenssens E.M."/>
            <person name="Foster-Nyarko E."/>
            <person name="Jarju S."/>
            <person name="Secka A."/>
            <person name="Antonio M."/>
            <person name="Oren A."/>
            <person name="Chaudhuri R.R."/>
            <person name="La Ragione R."/>
            <person name="Hildebrand F."/>
            <person name="Pallen M.J."/>
        </authorList>
    </citation>
    <scope>NUCLEOTIDE SEQUENCE</scope>
    <source>
        <strain evidence="2">ChiHecolR3B27-1887</strain>
    </source>
</reference>
<dbReference type="Proteomes" id="UP000824029">
    <property type="component" value="Unassembled WGS sequence"/>
</dbReference>